<protein>
    <submittedName>
        <fullName evidence="2">Uncharacterized protein</fullName>
    </submittedName>
</protein>
<feature type="region of interest" description="Disordered" evidence="1">
    <location>
        <begin position="115"/>
        <end position="142"/>
    </location>
</feature>
<dbReference type="Proteomes" id="UP000054565">
    <property type="component" value="Unassembled WGS sequence"/>
</dbReference>
<feature type="compositionally biased region" description="Basic and acidic residues" evidence="1">
    <location>
        <begin position="118"/>
        <end position="131"/>
    </location>
</feature>
<evidence type="ECO:0000256" key="1">
    <source>
        <dbReference type="SAM" id="MobiDB-lite"/>
    </source>
</evidence>
<reference evidence="3" key="1">
    <citation type="journal article" date="2010" name="Genome Res.">
        <title>Population genomic sequencing of Coccidioides fungi reveals recent hybridization and transposon control.</title>
        <authorList>
            <person name="Neafsey D.E."/>
            <person name="Barker B.M."/>
            <person name="Sharpton T.J."/>
            <person name="Stajich J.E."/>
            <person name="Park D.J."/>
            <person name="Whiston E."/>
            <person name="Hung C.-Y."/>
            <person name="McMahan C."/>
            <person name="White J."/>
            <person name="Sykes S."/>
            <person name="Heiman D."/>
            <person name="Young S."/>
            <person name="Zeng Q."/>
            <person name="Abouelleil A."/>
            <person name="Aftuck L."/>
            <person name="Bessette D."/>
            <person name="Brown A."/>
            <person name="FitzGerald M."/>
            <person name="Lui A."/>
            <person name="Macdonald J.P."/>
            <person name="Priest M."/>
            <person name="Orbach M.J."/>
            <person name="Galgiani J.N."/>
            <person name="Kirkland T.N."/>
            <person name="Cole G.T."/>
            <person name="Birren B.W."/>
            <person name="Henn M.R."/>
            <person name="Taylor J.W."/>
            <person name="Rounsley S.D."/>
        </authorList>
    </citation>
    <scope>NUCLEOTIDE SEQUENCE [LARGE SCALE GENOMIC DNA]</scope>
    <source>
        <strain evidence="3">RMSCC 2394</strain>
    </source>
</reference>
<evidence type="ECO:0000313" key="3">
    <source>
        <dbReference type="Proteomes" id="UP000054565"/>
    </source>
</evidence>
<sequence>MRKQGVDLRLQYQILALAHGRAILGLTGRTTGNTKILKLALLIRSNNHQTAATEAEDEDEECQPQVPTISILLRIGHSISGPIRLNHSDCQSFRQPEILQGGHERVKKFRRAIPMHGPDGKPRQHKSEPLHHAAGGMNGGDPDKIPLEIISRGMNIKPIYGVLRLSRNVQDTSCRGLEDSLLGWHWPLGTKLAFLFEGNRRNGQEIYQSRSQRWQYNIAGNLDVAQV</sequence>
<dbReference type="AlphaFoldDB" id="A0A0J6XYE1"/>
<gene>
    <name evidence="2" type="ORF">CIRG_00577</name>
</gene>
<dbReference type="EMBL" id="DS028093">
    <property type="protein sequence ID" value="KMP00435.1"/>
    <property type="molecule type" value="Genomic_DNA"/>
</dbReference>
<accession>A0A0J6XYE1</accession>
<proteinExistence type="predicted"/>
<evidence type="ECO:0000313" key="2">
    <source>
        <dbReference type="EMBL" id="KMP00435.1"/>
    </source>
</evidence>
<name>A0A0J6XYE1_COCIT</name>
<organism evidence="2 3">
    <name type="scientific">Coccidioides immitis RMSCC 2394</name>
    <dbReference type="NCBI Taxonomy" id="404692"/>
    <lineage>
        <taxon>Eukaryota</taxon>
        <taxon>Fungi</taxon>
        <taxon>Dikarya</taxon>
        <taxon>Ascomycota</taxon>
        <taxon>Pezizomycotina</taxon>
        <taxon>Eurotiomycetes</taxon>
        <taxon>Eurotiomycetidae</taxon>
        <taxon>Onygenales</taxon>
        <taxon>Onygenaceae</taxon>
        <taxon>Coccidioides</taxon>
    </lineage>
</organism>